<dbReference type="InterPro" id="IPR007259">
    <property type="entry name" value="GCP"/>
</dbReference>
<reference evidence="9" key="1">
    <citation type="submission" date="2023-01" db="EMBL/GenBank/DDBJ databases">
        <title>Metagenome sequencing of chrysophaentin producing Chrysophaeum taylorii.</title>
        <authorList>
            <person name="Davison J."/>
            <person name="Bewley C."/>
        </authorList>
    </citation>
    <scope>NUCLEOTIDE SEQUENCE</scope>
    <source>
        <strain evidence="9">NIES-1699</strain>
    </source>
</reference>
<evidence type="ECO:0000313" key="10">
    <source>
        <dbReference type="Proteomes" id="UP001230188"/>
    </source>
</evidence>
<dbReference type="Pfam" id="PF17681">
    <property type="entry name" value="GCP_N_terminal"/>
    <property type="match status" value="1"/>
</dbReference>
<name>A0AAD7UJU2_9STRA</name>
<dbReference type="PANTHER" id="PTHR19302">
    <property type="entry name" value="GAMMA TUBULIN COMPLEX PROTEIN"/>
    <property type="match status" value="1"/>
</dbReference>
<dbReference type="GO" id="GO:0000922">
    <property type="term" value="C:spindle pole"/>
    <property type="evidence" value="ECO:0007669"/>
    <property type="project" value="InterPro"/>
</dbReference>
<dbReference type="GO" id="GO:0051011">
    <property type="term" value="F:microtubule minus-end binding"/>
    <property type="evidence" value="ECO:0007669"/>
    <property type="project" value="TreeGrafter"/>
</dbReference>
<dbReference type="InterPro" id="IPR040457">
    <property type="entry name" value="GCP_C"/>
</dbReference>
<dbReference type="GO" id="GO:0043015">
    <property type="term" value="F:gamma-tubulin binding"/>
    <property type="evidence" value="ECO:0007669"/>
    <property type="project" value="InterPro"/>
</dbReference>
<evidence type="ECO:0000313" key="9">
    <source>
        <dbReference type="EMBL" id="KAJ8607282.1"/>
    </source>
</evidence>
<dbReference type="PANTHER" id="PTHR19302:SF13">
    <property type="entry name" value="GAMMA-TUBULIN COMPLEX COMPONENT 2"/>
    <property type="match status" value="1"/>
</dbReference>
<dbReference type="InterPro" id="IPR042241">
    <property type="entry name" value="GCP_C_sf"/>
</dbReference>
<dbReference type="AlphaFoldDB" id="A0AAD7UJU2"/>
<feature type="domain" description="Gamma tubulin complex component C-terminal" evidence="7">
    <location>
        <begin position="553"/>
        <end position="904"/>
    </location>
</feature>
<dbReference type="GO" id="GO:0051321">
    <property type="term" value="P:meiotic cell cycle"/>
    <property type="evidence" value="ECO:0007669"/>
    <property type="project" value="TreeGrafter"/>
</dbReference>
<keyword evidence="2 5" id="KW-0963">Cytoplasm</keyword>
<feature type="domain" description="Gamma tubulin complex component protein N-terminal" evidence="8">
    <location>
        <begin position="236"/>
        <end position="546"/>
    </location>
</feature>
<evidence type="ECO:0000259" key="7">
    <source>
        <dbReference type="Pfam" id="PF04130"/>
    </source>
</evidence>
<proteinExistence type="inferred from homology"/>
<evidence type="ECO:0000256" key="4">
    <source>
        <dbReference type="ARBA" id="ARBA00023212"/>
    </source>
</evidence>
<dbReference type="GO" id="GO:0000278">
    <property type="term" value="P:mitotic cell cycle"/>
    <property type="evidence" value="ECO:0007669"/>
    <property type="project" value="TreeGrafter"/>
</dbReference>
<gene>
    <name evidence="9" type="ORF">CTAYLR_009519</name>
</gene>
<evidence type="ECO:0000256" key="3">
    <source>
        <dbReference type="ARBA" id="ARBA00022701"/>
    </source>
</evidence>
<dbReference type="GO" id="GO:0007020">
    <property type="term" value="P:microtubule nucleation"/>
    <property type="evidence" value="ECO:0007669"/>
    <property type="project" value="InterPro"/>
</dbReference>
<comment type="subcellular location">
    <subcellularLocation>
        <location evidence="5">Cytoplasm</location>
        <location evidence="5">Cytoskeleton</location>
        <location evidence="5">Microtubule organizing center</location>
    </subcellularLocation>
</comment>
<accession>A0AAD7UJU2</accession>
<keyword evidence="4 5" id="KW-0206">Cytoskeleton</keyword>
<comment type="similarity">
    <text evidence="1 5">Belongs to the TUBGCP family.</text>
</comment>
<dbReference type="Proteomes" id="UP001230188">
    <property type="component" value="Unassembled WGS sequence"/>
</dbReference>
<feature type="region of interest" description="Disordered" evidence="6">
    <location>
        <begin position="633"/>
        <end position="660"/>
    </location>
</feature>
<dbReference type="Gene3D" id="1.20.120.1900">
    <property type="entry name" value="Gamma-tubulin complex, C-terminal domain"/>
    <property type="match status" value="1"/>
</dbReference>
<sequence length="906" mass="99525">MEPKTTKAVVVGGADPWVLVLRYGAEVCVRSTALGRCVCVWPVERVEPGPPSVGGRGPPSLVLRFVAAVTGLGLGDREERLVVLNAKLREDRGPIRFGDAIALRSRLAREKCVGSADDDGSVTFTRNLVGAAERWELVPSGTGRVRRRGDVARSGDAVMLRSARGDGFLGAVEGSKADVCWLVREPSAATVWQLGAAGAPHWPRWHDDRPYLSGSFVGLERGPFGTSTGDDEASLVDDVLSALAGCDGGAVRAVSTLKNDDDDDFSAGISLALDDVENRSFADLAKRCLPAGEAFVRVRCFSRRRARYEYGRVSHALAAELRSYLRDYLTFLAQLETAASSASRSRRRELGLQQLWFWLQPAAKTLGLLDRLCAACSHLAGGPLLDALLAFPCADADERATIDNLAAKAAAPYLETLRAWIGRGILDDPYHEFCVAEDPTARRDVVSDYGSDYWEARFETVAHRAAGAVLKRKADQVTVTGKYWHVVRDLVEDDDKHQNHSPPPPPPPEVAFDALRADVDDGALASLLDDAHATASTHLLELVFAKEKALDLLLDLKRYFLAGQGDFLVNLLDLADSEFDKRADVVNRNRLDSLLQLAITLTSHKPSPNFKVKAALADSTLLDHLETVHSHGIADDPLGDAPSDDKPSSPSSDARRRRPTTAPLVSAADAFALELDVPWPLSIVVSRRSVVKYQLIFRHVFRLKRVSRALLAAWTDQMATKDLYGRRSRRALGAAFCLRYRMLHFVHTLTSYVMFDVVETRHDAVLAKLSTDLDTLDQALTDHDAFLDVVLRECLLTNHNLFALLADLLASCDRFAAAATRFADAALARAPLDGLDDSFRARQHRLALQRAQLERTAKAAASYFDLVNQQAASWSALFARFLDRLLAECHLRHNTHLLDLYHRLHA</sequence>
<dbReference type="GO" id="GO:0031122">
    <property type="term" value="P:cytoplasmic microtubule organization"/>
    <property type="evidence" value="ECO:0007669"/>
    <property type="project" value="TreeGrafter"/>
</dbReference>
<evidence type="ECO:0000256" key="6">
    <source>
        <dbReference type="SAM" id="MobiDB-lite"/>
    </source>
</evidence>
<evidence type="ECO:0000259" key="8">
    <source>
        <dbReference type="Pfam" id="PF17681"/>
    </source>
</evidence>
<dbReference type="GO" id="GO:0051225">
    <property type="term" value="P:spindle assembly"/>
    <property type="evidence" value="ECO:0007669"/>
    <property type="project" value="TreeGrafter"/>
</dbReference>
<dbReference type="InterPro" id="IPR041470">
    <property type="entry name" value="GCP_N"/>
</dbReference>
<dbReference type="EMBL" id="JAQMWT010000224">
    <property type="protein sequence ID" value="KAJ8607282.1"/>
    <property type="molecule type" value="Genomic_DNA"/>
</dbReference>
<evidence type="ECO:0000256" key="5">
    <source>
        <dbReference type="RuleBase" id="RU363050"/>
    </source>
</evidence>
<dbReference type="GO" id="GO:0005874">
    <property type="term" value="C:microtubule"/>
    <property type="evidence" value="ECO:0007669"/>
    <property type="project" value="UniProtKB-KW"/>
</dbReference>
<evidence type="ECO:0000256" key="2">
    <source>
        <dbReference type="ARBA" id="ARBA00022490"/>
    </source>
</evidence>
<organism evidence="9 10">
    <name type="scientific">Chrysophaeum taylorii</name>
    <dbReference type="NCBI Taxonomy" id="2483200"/>
    <lineage>
        <taxon>Eukaryota</taxon>
        <taxon>Sar</taxon>
        <taxon>Stramenopiles</taxon>
        <taxon>Ochrophyta</taxon>
        <taxon>Pelagophyceae</taxon>
        <taxon>Pelagomonadales</taxon>
        <taxon>Pelagomonadaceae</taxon>
        <taxon>Chrysophaeum</taxon>
    </lineage>
</organism>
<keyword evidence="3 5" id="KW-0493">Microtubule</keyword>
<comment type="caution">
    <text evidence="9">The sequence shown here is derived from an EMBL/GenBank/DDBJ whole genome shotgun (WGS) entry which is preliminary data.</text>
</comment>
<dbReference type="Pfam" id="PF04130">
    <property type="entry name" value="GCP_C_terminal"/>
    <property type="match status" value="1"/>
</dbReference>
<dbReference type="GO" id="GO:0000930">
    <property type="term" value="C:gamma-tubulin complex"/>
    <property type="evidence" value="ECO:0007669"/>
    <property type="project" value="TreeGrafter"/>
</dbReference>
<evidence type="ECO:0000256" key="1">
    <source>
        <dbReference type="ARBA" id="ARBA00010337"/>
    </source>
</evidence>
<protein>
    <recommendedName>
        <fullName evidence="5">Spindle pole body component</fullName>
    </recommendedName>
</protein>
<keyword evidence="10" id="KW-1185">Reference proteome</keyword>